<sequence>MDNPLALFSKNLCQGQAASERELERLHADLNAENNWTQQGFVHLSAELRRLREKAEYEHQRAVKELAARQKCQKDRVFQSCSHEVAADSAGYWSLCLCGSKTYAKLEQLLEILNKKIAGEQPVYKLYNMQGFELEKAIFLCHLLKANRILLQERRRVGRSIHNVTSFSRKLQHKESINSCLTGLLQTCSRGHLQRLHSGSHLPKKQSNHNQQEWPVGEDPCLPATALDTCWISSLKICHPPNVPHAGWSNQPPNCTELHRSEEFPSPRCTDRNMEVGYLIFPNSTRFPKKCVQIYFFKCIFRV</sequence>
<evidence type="ECO:0000313" key="1">
    <source>
        <dbReference type="EMBL" id="TNM84702.1"/>
    </source>
</evidence>
<proteinExistence type="predicted"/>
<comment type="caution">
    <text evidence="1">The sequence shown here is derived from an EMBL/GenBank/DDBJ whole genome shotgun (WGS) entry which is preliminary data.</text>
</comment>
<protein>
    <submittedName>
        <fullName evidence="1">Uncharacterized protein</fullName>
    </submittedName>
</protein>
<dbReference type="EMBL" id="SWLE01000022">
    <property type="protein sequence ID" value="TNM84702.1"/>
    <property type="molecule type" value="Genomic_DNA"/>
</dbReference>
<keyword evidence="2" id="KW-1185">Reference proteome</keyword>
<evidence type="ECO:0000313" key="2">
    <source>
        <dbReference type="Proteomes" id="UP000516260"/>
    </source>
</evidence>
<accession>A0A4Z2AX06</accession>
<dbReference type="Proteomes" id="UP000516260">
    <property type="component" value="Chromosome 9"/>
</dbReference>
<gene>
    <name evidence="1" type="ORF">fugu_008880</name>
</gene>
<name>A0A4Z2AX06_9TELE</name>
<organism evidence="1 2">
    <name type="scientific">Takifugu bimaculatus</name>
    <dbReference type="NCBI Taxonomy" id="433685"/>
    <lineage>
        <taxon>Eukaryota</taxon>
        <taxon>Metazoa</taxon>
        <taxon>Chordata</taxon>
        <taxon>Craniata</taxon>
        <taxon>Vertebrata</taxon>
        <taxon>Euteleostomi</taxon>
        <taxon>Actinopterygii</taxon>
        <taxon>Neopterygii</taxon>
        <taxon>Teleostei</taxon>
        <taxon>Neoteleostei</taxon>
        <taxon>Acanthomorphata</taxon>
        <taxon>Eupercaria</taxon>
        <taxon>Tetraodontiformes</taxon>
        <taxon>Tetradontoidea</taxon>
        <taxon>Tetraodontidae</taxon>
        <taxon>Takifugu</taxon>
    </lineage>
</organism>
<dbReference type="AlphaFoldDB" id="A0A4Z2AX06"/>
<reference evidence="1 2" key="1">
    <citation type="submission" date="2019-04" db="EMBL/GenBank/DDBJ databases">
        <title>The sequence and de novo assembly of Takifugu bimaculatus genome using PacBio and Hi-C technologies.</title>
        <authorList>
            <person name="Xu P."/>
            <person name="Liu B."/>
            <person name="Zhou Z."/>
        </authorList>
    </citation>
    <scope>NUCLEOTIDE SEQUENCE [LARGE SCALE GENOMIC DNA]</scope>
    <source>
        <strain evidence="1">TB-2018</strain>
        <tissue evidence="1">Muscle</tissue>
    </source>
</reference>